<accession>A0ABW1ZE65</accession>
<keyword evidence="1" id="KW-0812">Transmembrane</keyword>
<keyword evidence="3" id="KW-1185">Reference proteome</keyword>
<evidence type="ECO:0000313" key="3">
    <source>
        <dbReference type="Proteomes" id="UP001596391"/>
    </source>
</evidence>
<organism evidence="2 3">
    <name type="scientific">Granulicella cerasi</name>
    <dbReference type="NCBI Taxonomy" id="741063"/>
    <lineage>
        <taxon>Bacteria</taxon>
        <taxon>Pseudomonadati</taxon>
        <taxon>Acidobacteriota</taxon>
        <taxon>Terriglobia</taxon>
        <taxon>Terriglobales</taxon>
        <taxon>Acidobacteriaceae</taxon>
        <taxon>Granulicella</taxon>
    </lineage>
</organism>
<proteinExistence type="predicted"/>
<comment type="caution">
    <text evidence="2">The sequence shown here is derived from an EMBL/GenBank/DDBJ whole genome shotgun (WGS) entry which is preliminary data.</text>
</comment>
<keyword evidence="1" id="KW-1133">Transmembrane helix</keyword>
<feature type="transmembrane region" description="Helical" evidence="1">
    <location>
        <begin position="45"/>
        <end position="72"/>
    </location>
</feature>
<sequence>MALKSLATCVGALVLLTPFFGTPGICGLTGGIMAKLFPTSDFVGISGVVLFFATLLCAAISIVWLIIALIVYGIRAARAQERDISRKTP</sequence>
<gene>
    <name evidence="2" type="ORF">ACFQBQ_17710</name>
</gene>
<evidence type="ECO:0000313" key="2">
    <source>
        <dbReference type="EMBL" id="MFC6647374.1"/>
    </source>
</evidence>
<dbReference type="EMBL" id="JBHSWI010000001">
    <property type="protein sequence ID" value="MFC6647374.1"/>
    <property type="molecule type" value="Genomic_DNA"/>
</dbReference>
<reference evidence="3" key="1">
    <citation type="journal article" date="2019" name="Int. J. Syst. Evol. Microbiol.">
        <title>The Global Catalogue of Microorganisms (GCM) 10K type strain sequencing project: providing services to taxonomists for standard genome sequencing and annotation.</title>
        <authorList>
            <consortium name="The Broad Institute Genomics Platform"/>
            <consortium name="The Broad Institute Genome Sequencing Center for Infectious Disease"/>
            <person name="Wu L."/>
            <person name="Ma J."/>
        </authorList>
    </citation>
    <scope>NUCLEOTIDE SEQUENCE [LARGE SCALE GENOMIC DNA]</scope>
    <source>
        <strain evidence="3">CGMCC 1.16026</strain>
    </source>
</reference>
<protein>
    <submittedName>
        <fullName evidence="2">Uncharacterized protein</fullName>
    </submittedName>
</protein>
<keyword evidence="1" id="KW-0472">Membrane</keyword>
<evidence type="ECO:0000256" key="1">
    <source>
        <dbReference type="SAM" id="Phobius"/>
    </source>
</evidence>
<dbReference type="Proteomes" id="UP001596391">
    <property type="component" value="Unassembled WGS sequence"/>
</dbReference>
<name>A0ABW1ZE65_9BACT</name>